<dbReference type="HOGENOM" id="CLU_028186_6_0_5"/>
<accession>I4Z3B8</accession>
<dbReference type="EMBL" id="JH660636">
    <property type="protein sequence ID" value="EIM30710.1"/>
    <property type="molecule type" value="Genomic_DNA"/>
</dbReference>
<sequence length="162" mass="18723">MRRFTEFFDGAQSWSRVERIIARVEAGAQGSDTRFIVTNLPGGRAKTLYERIYCRRGMAENHIKAWKAHLSADRTSCTKATANQFRLFLHAGAYWLMWGLRVLMPKRSLWRIAQCDTLRLRLIKIAARVVELKTQIRLHLPSACPDQTILRVVLGRMPRLVT</sequence>
<dbReference type="PATRIC" id="fig|864069.3.peg.684"/>
<dbReference type="eggNOG" id="COG5433">
    <property type="taxonomic scope" value="Bacteria"/>
</dbReference>
<keyword evidence="3" id="KW-1185">Reference proteome</keyword>
<dbReference type="Proteomes" id="UP000003947">
    <property type="component" value="Unassembled WGS sequence"/>
</dbReference>
<dbReference type="STRING" id="864069.MicloDRAFT_00006130"/>
<protein>
    <submittedName>
        <fullName evidence="2">Transposase family protein</fullName>
    </submittedName>
</protein>
<evidence type="ECO:0000313" key="3">
    <source>
        <dbReference type="Proteomes" id="UP000003947"/>
    </source>
</evidence>
<dbReference type="InterPro" id="IPR025668">
    <property type="entry name" value="Tnp_DDE_dom"/>
</dbReference>
<gene>
    <name evidence="2" type="ORF">MicloDRAFT_00006130</name>
</gene>
<name>I4Z3B8_9HYPH</name>
<reference evidence="2 3" key="1">
    <citation type="submission" date="2012-02" db="EMBL/GenBank/DDBJ databases">
        <title>Improved High-Quality Draft sequence of Microvirga sp. WSM3557.</title>
        <authorList>
            <consortium name="US DOE Joint Genome Institute"/>
            <person name="Lucas S."/>
            <person name="Han J."/>
            <person name="Lapidus A."/>
            <person name="Cheng J.-F."/>
            <person name="Goodwin L."/>
            <person name="Pitluck S."/>
            <person name="Peters L."/>
            <person name="Zhang X."/>
            <person name="Detter J.C."/>
            <person name="Han C."/>
            <person name="Tapia R."/>
            <person name="Land M."/>
            <person name="Hauser L."/>
            <person name="Kyrpides N."/>
            <person name="Ivanova N."/>
            <person name="Pagani I."/>
            <person name="Brau L."/>
            <person name="Yates R."/>
            <person name="O'Hara G."/>
            <person name="Rui T."/>
            <person name="Howieson J."/>
            <person name="Reeve W."/>
            <person name="Woyke T."/>
        </authorList>
    </citation>
    <scope>NUCLEOTIDE SEQUENCE [LARGE SCALE GENOMIC DNA]</scope>
    <source>
        <strain evidence="2 3">WSM3557</strain>
    </source>
</reference>
<evidence type="ECO:0000313" key="2">
    <source>
        <dbReference type="EMBL" id="EIM30710.1"/>
    </source>
</evidence>
<evidence type="ECO:0000259" key="1">
    <source>
        <dbReference type="Pfam" id="PF13701"/>
    </source>
</evidence>
<organism evidence="2 3">
    <name type="scientific">Microvirga lotononidis</name>
    <dbReference type="NCBI Taxonomy" id="864069"/>
    <lineage>
        <taxon>Bacteria</taxon>
        <taxon>Pseudomonadati</taxon>
        <taxon>Pseudomonadota</taxon>
        <taxon>Alphaproteobacteria</taxon>
        <taxon>Hyphomicrobiales</taxon>
        <taxon>Methylobacteriaceae</taxon>
        <taxon>Microvirga</taxon>
    </lineage>
</organism>
<dbReference type="AlphaFoldDB" id="I4Z3B8"/>
<feature type="domain" description="Transposase DDE" evidence="1">
    <location>
        <begin position="2"/>
        <end position="160"/>
    </location>
</feature>
<proteinExistence type="predicted"/>
<dbReference type="Pfam" id="PF13701">
    <property type="entry name" value="DDE_Tnp_1_4"/>
    <property type="match status" value="1"/>
</dbReference>